<evidence type="ECO:0000256" key="4">
    <source>
        <dbReference type="ARBA" id="ARBA00022840"/>
    </source>
</evidence>
<evidence type="ECO:0000259" key="7">
    <source>
        <dbReference type="SMART" id="SM00252"/>
    </source>
</evidence>
<sequence>MKGIGGEDEKVHSASDIDSGFDKGDERVLKELSFYHGFLPREDLIFLLRYVGEFLLRLSEVKNIIIHRQSGKYMLENTHAFNSLCDLINYYKKKPCPFFGAEFMLQHPIRPQSWEYHHSDIRPGKILGEGAYGMVRAGTLRQKNGKTIKVAIKQSKCHSEMGKAKIKEMMNEARLMRLLKVGGILVEYERKAMELSISPVICSTRISSIYMEWQLLNIQSLSFWSW</sequence>
<dbReference type="InterPro" id="IPR050198">
    <property type="entry name" value="Non-receptor_tyrosine_kinases"/>
</dbReference>
<evidence type="ECO:0000256" key="2">
    <source>
        <dbReference type="ARBA" id="ARBA00022741"/>
    </source>
</evidence>
<dbReference type="STRING" id="6313.A0A0K0DNI2"/>
<proteinExistence type="inferred from homology"/>
<evidence type="ECO:0000256" key="3">
    <source>
        <dbReference type="ARBA" id="ARBA00022777"/>
    </source>
</evidence>
<keyword evidence="2 5" id="KW-0547">Nucleotide-binding</keyword>
<name>A0A0K0DNI2_ANGCA</name>
<dbReference type="Gene3D" id="3.30.200.20">
    <property type="entry name" value="Phosphorylase Kinase, domain 1"/>
    <property type="match status" value="1"/>
</dbReference>
<keyword evidence="3 6" id="KW-0418">Kinase</keyword>
<dbReference type="SMART" id="SM00252">
    <property type="entry name" value="SH2"/>
    <property type="match status" value="1"/>
</dbReference>
<dbReference type="InterPro" id="IPR011009">
    <property type="entry name" value="Kinase-like_dom_sf"/>
</dbReference>
<keyword evidence="4 5" id="KW-0067">ATP-binding</keyword>
<dbReference type="Pfam" id="PF07714">
    <property type="entry name" value="PK_Tyr_Ser-Thr"/>
    <property type="match status" value="1"/>
</dbReference>
<dbReference type="InterPro" id="IPR000980">
    <property type="entry name" value="SH2"/>
</dbReference>
<dbReference type="InterPro" id="IPR017441">
    <property type="entry name" value="Protein_kinase_ATP_BS"/>
</dbReference>
<evidence type="ECO:0000313" key="8">
    <source>
        <dbReference type="Proteomes" id="UP000035642"/>
    </source>
</evidence>
<dbReference type="SUPFAM" id="SSF55550">
    <property type="entry name" value="SH2 domain"/>
    <property type="match status" value="1"/>
</dbReference>
<feature type="binding site" evidence="5">
    <location>
        <position position="153"/>
    </location>
    <ligand>
        <name>ATP</name>
        <dbReference type="ChEBI" id="CHEBI:30616"/>
    </ligand>
</feature>
<dbReference type="GO" id="GO:0004715">
    <property type="term" value="F:non-membrane spanning protein tyrosine kinase activity"/>
    <property type="evidence" value="ECO:0007669"/>
    <property type="project" value="UniProtKB-EC"/>
</dbReference>
<dbReference type="WBParaSite" id="ACAC_0001332001-mRNA-1">
    <property type="protein sequence ID" value="ACAC_0001332001-mRNA-1"/>
    <property type="gene ID" value="ACAC_0001332001"/>
</dbReference>
<dbReference type="EC" id="2.7.10.2" evidence="6"/>
<protein>
    <recommendedName>
        <fullName evidence="6">Tyrosine-protein kinase</fullName>
        <ecNumber evidence="6">2.7.10.2</ecNumber>
    </recommendedName>
</protein>
<dbReference type="Gene3D" id="3.30.505.10">
    <property type="entry name" value="SH2 domain"/>
    <property type="match status" value="1"/>
</dbReference>
<evidence type="ECO:0000256" key="6">
    <source>
        <dbReference type="RuleBase" id="RU362096"/>
    </source>
</evidence>
<dbReference type="SUPFAM" id="SSF56112">
    <property type="entry name" value="Protein kinase-like (PK-like)"/>
    <property type="match status" value="1"/>
</dbReference>
<dbReference type="GO" id="GO:0005524">
    <property type="term" value="F:ATP binding"/>
    <property type="evidence" value="ECO:0007669"/>
    <property type="project" value="UniProtKB-UniRule"/>
</dbReference>
<evidence type="ECO:0000256" key="5">
    <source>
        <dbReference type="PROSITE-ProRule" id="PRU10141"/>
    </source>
</evidence>
<evidence type="ECO:0000256" key="1">
    <source>
        <dbReference type="ARBA" id="ARBA00022679"/>
    </source>
</evidence>
<comment type="similarity">
    <text evidence="6">Belongs to the protein kinase superfamily. Tyr protein kinase family.</text>
</comment>
<keyword evidence="8" id="KW-1185">Reference proteome</keyword>
<keyword evidence="6" id="KW-0829">Tyrosine-protein kinase</keyword>
<dbReference type="PROSITE" id="PS00107">
    <property type="entry name" value="PROTEIN_KINASE_ATP"/>
    <property type="match status" value="1"/>
</dbReference>
<evidence type="ECO:0000313" key="9">
    <source>
        <dbReference type="WBParaSite" id="ACAC_0001332001-mRNA-1"/>
    </source>
</evidence>
<dbReference type="AlphaFoldDB" id="A0A0K0DNI2"/>
<comment type="catalytic activity">
    <reaction evidence="6">
        <text>L-tyrosyl-[protein] + ATP = O-phospho-L-tyrosyl-[protein] + ADP + H(+)</text>
        <dbReference type="Rhea" id="RHEA:10596"/>
        <dbReference type="Rhea" id="RHEA-COMP:10136"/>
        <dbReference type="Rhea" id="RHEA-COMP:20101"/>
        <dbReference type="ChEBI" id="CHEBI:15378"/>
        <dbReference type="ChEBI" id="CHEBI:30616"/>
        <dbReference type="ChEBI" id="CHEBI:46858"/>
        <dbReference type="ChEBI" id="CHEBI:61978"/>
        <dbReference type="ChEBI" id="CHEBI:456216"/>
        <dbReference type="EC" id="2.7.10.2"/>
    </reaction>
</comment>
<dbReference type="InterPro" id="IPR001245">
    <property type="entry name" value="Ser-Thr/Tyr_kinase_cat_dom"/>
</dbReference>
<dbReference type="InterPro" id="IPR036860">
    <property type="entry name" value="SH2_dom_sf"/>
</dbReference>
<dbReference type="PANTHER" id="PTHR24418">
    <property type="entry name" value="TYROSINE-PROTEIN KINASE"/>
    <property type="match status" value="1"/>
</dbReference>
<dbReference type="Proteomes" id="UP000035642">
    <property type="component" value="Unassembled WGS sequence"/>
</dbReference>
<feature type="domain" description="SH2" evidence="7">
    <location>
        <begin position="32"/>
        <end position="97"/>
    </location>
</feature>
<accession>A0A0K0DNI2</accession>
<keyword evidence="1 6" id="KW-0808">Transferase</keyword>
<reference evidence="9" key="2">
    <citation type="submission" date="2017-02" db="UniProtKB">
        <authorList>
            <consortium name="WormBaseParasite"/>
        </authorList>
    </citation>
    <scope>IDENTIFICATION</scope>
</reference>
<reference evidence="8" key="1">
    <citation type="submission" date="2012-09" db="EMBL/GenBank/DDBJ databases">
        <authorList>
            <person name="Martin A.A."/>
        </authorList>
    </citation>
    <scope>NUCLEOTIDE SEQUENCE</scope>
</reference>
<organism evidence="8 9">
    <name type="scientific">Angiostrongylus cantonensis</name>
    <name type="common">Rat lungworm</name>
    <dbReference type="NCBI Taxonomy" id="6313"/>
    <lineage>
        <taxon>Eukaryota</taxon>
        <taxon>Metazoa</taxon>
        <taxon>Ecdysozoa</taxon>
        <taxon>Nematoda</taxon>
        <taxon>Chromadorea</taxon>
        <taxon>Rhabditida</taxon>
        <taxon>Rhabditina</taxon>
        <taxon>Rhabditomorpha</taxon>
        <taxon>Strongyloidea</taxon>
        <taxon>Metastrongylidae</taxon>
        <taxon>Angiostrongylus</taxon>
    </lineage>
</organism>